<dbReference type="PANTHER" id="PTHR46698">
    <property type="entry name" value="CROSSVEINLESS 2"/>
    <property type="match status" value="1"/>
</dbReference>
<dbReference type="PANTHER" id="PTHR46698:SF4">
    <property type="entry name" value="CROSSVEINLESS 2"/>
    <property type="match status" value="1"/>
</dbReference>
<feature type="region of interest" description="Disordered" evidence="4">
    <location>
        <begin position="319"/>
        <end position="361"/>
    </location>
</feature>
<feature type="non-terminal residue" evidence="7">
    <location>
        <position position="868"/>
    </location>
</feature>
<evidence type="ECO:0000313" key="6">
    <source>
        <dbReference type="Proteomes" id="UP000694888"/>
    </source>
</evidence>
<feature type="compositionally biased region" description="Pro residues" evidence="4">
    <location>
        <begin position="623"/>
        <end position="632"/>
    </location>
</feature>
<dbReference type="RefSeq" id="XP_012946689.1">
    <property type="nucleotide sequence ID" value="XM_013091235.2"/>
</dbReference>
<sequence length="868" mass="92991">MTSDDDPIVSRAGSTREEQETAASHQRQAPSPVVRSRSRPAGTMTWEWREQLMTCYSTMTWVSLGRVRSENVVGTCPADVVVSMDIPHDSTSTVISHNTCTNIPRDLTSTDTPRDTCTDTPRDTCTDTPRDTCTDTPRDSAPLTDDHKEGLPLSDDHKEGVPAPQVRADVSRRTLASPGDQDDGGLLLLLPPPASDLSDRCDVTRPVTSVPYGPSVQPTRPEVTPQQGDLTHRPHLCNRLCDLDISSLCDLDIFSLCDLDIFSLCDLDIPAPCDLDISSMRDLDIPPLCDLDIFSLCDLDIPTLCDLDISSMRDLHLPTLTPAQDTKPPKTGTVPQCSNMTQKPRPPPLTTPARPTSQQSAPMAAPTSVWDTHLVCVGQPVFLIFFRIKSDVFCVKRPEADTDERLGRHCHLQLPVLPCPSDADHSPPRAVRGDGSVSTCVVCESPPDSVSTSGAHGSPPGSVSTCVVCESPPGSVSTCVVCESPPGSVSTCVVCESPLVSLTSRHGHLRSTVSCVHSHSRYHTNNTEVSGTEDLCSIPHGPVVVCIPHGPVVVCIPHGPVVVCVYSSVAGSQTLSSSPGEQSPSVHFHTAPTRSPQPASLFCPDCQVWDIATSSITHHGTPTAPPTVPPPGRVSQTHVLTPPTQVLTPPTHALTPPTQVLTPPTHVSTCAMDVGDVTPWPRLLSLLAVLCVAPRPRPSPLAPPPARRLGVAHVCLLLMALTHVWPGVLLTHAQGLSGTVSRCDKEGEEIAISGITDDPCISCVCKDGLVQCETKQCARLEGCHAILFDHPSGRCCEMCKGCRYKGAQYSSGDSWLDKSDPCLRLSCRAGVVSRSRARCFSHCHSTVVVEGMCCPVCAGCYFRGHTYQ</sequence>
<dbReference type="Gene3D" id="6.20.200.20">
    <property type="match status" value="2"/>
</dbReference>
<evidence type="ECO:0000256" key="2">
    <source>
        <dbReference type="ARBA" id="ARBA00022525"/>
    </source>
</evidence>
<dbReference type="SUPFAM" id="SSF57603">
    <property type="entry name" value="FnI-like domain"/>
    <property type="match status" value="2"/>
</dbReference>
<dbReference type="InterPro" id="IPR001007">
    <property type="entry name" value="VWF_dom"/>
</dbReference>
<keyword evidence="3" id="KW-0732">Signal</keyword>
<feature type="compositionally biased region" description="Basic and acidic residues" evidence="4">
    <location>
        <begin position="112"/>
        <end position="160"/>
    </location>
</feature>
<evidence type="ECO:0000259" key="5">
    <source>
        <dbReference type="SMART" id="SM00214"/>
    </source>
</evidence>
<organism evidence="6 7">
    <name type="scientific">Aplysia californica</name>
    <name type="common">California sea hare</name>
    <dbReference type="NCBI Taxonomy" id="6500"/>
    <lineage>
        <taxon>Eukaryota</taxon>
        <taxon>Metazoa</taxon>
        <taxon>Spiralia</taxon>
        <taxon>Lophotrochozoa</taxon>
        <taxon>Mollusca</taxon>
        <taxon>Gastropoda</taxon>
        <taxon>Heterobranchia</taxon>
        <taxon>Euthyneura</taxon>
        <taxon>Tectipleura</taxon>
        <taxon>Aplysiida</taxon>
        <taxon>Aplysioidea</taxon>
        <taxon>Aplysiidae</taxon>
        <taxon>Aplysia</taxon>
    </lineage>
</organism>
<accession>A0ABM1AFL2</accession>
<gene>
    <name evidence="7" type="primary">LOC106014158</name>
</gene>
<dbReference type="Proteomes" id="UP000694888">
    <property type="component" value="Unplaced"/>
</dbReference>
<protein>
    <submittedName>
        <fullName evidence="7">Uncharacterized protein LOC106014158</fullName>
    </submittedName>
</protein>
<dbReference type="GeneID" id="106014158"/>
<evidence type="ECO:0000256" key="4">
    <source>
        <dbReference type="SAM" id="MobiDB-lite"/>
    </source>
</evidence>
<proteinExistence type="predicted"/>
<comment type="subcellular location">
    <subcellularLocation>
        <location evidence="1">Secreted</location>
    </subcellularLocation>
</comment>
<dbReference type="SMART" id="SM00214">
    <property type="entry name" value="VWC"/>
    <property type="match status" value="2"/>
</dbReference>
<feature type="domain" description="VWFC" evidence="5">
    <location>
        <begin position="802"/>
        <end position="857"/>
    </location>
</feature>
<evidence type="ECO:0000313" key="7">
    <source>
        <dbReference type="RefSeq" id="XP_012946689.1"/>
    </source>
</evidence>
<feature type="compositionally biased region" description="Polar residues" evidence="4">
    <location>
        <begin position="333"/>
        <end position="342"/>
    </location>
</feature>
<keyword evidence="2" id="KW-0964">Secreted</keyword>
<feature type="region of interest" description="Disordered" evidence="4">
    <location>
        <begin position="1"/>
        <end position="40"/>
    </location>
</feature>
<reference evidence="7" key="1">
    <citation type="submission" date="2025-08" db="UniProtKB">
        <authorList>
            <consortium name="RefSeq"/>
        </authorList>
    </citation>
    <scope>IDENTIFICATION</scope>
</reference>
<evidence type="ECO:0000256" key="1">
    <source>
        <dbReference type="ARBA" id="ARBA00004613"/>
    </source>
</evidence>
<keyword evidence="6" id="KW-1185">Reference proteome</keyword>
<feature type="region of interest" description="Disordered" evidence="4">
    <location>
        <begin position="105"/>
        <end position="229"/>
    </location>
</feature>
<evidence type="ECO:0000256" key="3">
    <source>
        <dbReference type="ARBA" id="ARBA00022729"/>
    </source>
</evidence>
<feature type="domain" description="VWFC" evidence="5">
    <location>
        <begin position="743"/>
        <end position="799"/>
    </location>
</feature>
<dbReference type="InterPro" id="IPR052424">
    <property type="entry name" value="Kielin_Chordin-BMP_Reg"/>
</dbReference>
<feature type="region of interest" description="Disordered" evidence="4">
    <location>
        <begin position="617"/>
        <end position="637"/>
    </location>
</feature>
<name>A0ABM1AFL2_APLCA</name>